<proteinExistence type="predicted"/>
<sequence>MAGERFGASTFSIIHNLNLCIAALRKAVIDLKQFENAGFVCDRDYFWDQTKQSYTTRSAFEYIRDHLGYRLTLEEATYPVFVKIGDYFALKFSLKNYGFARPVNNRPIAIVFLDGQDEIQWQLFMPAGAELCAAGRGYIFSIACQLGNIKSGKYLLALWLPDESPMLRDCPQYDIQLANGGSNFRLIETEKHRFNVFAEVQVIE</sequence>
<organism evidence="2 3">
    <name type="scientific">Arsenophonus nasoniae</name>
    <name type="common">son-killer infecting Nasonia vitripennis</name>
    <dbReference type="NCBI Taxonomy" id="638"/>
    <lineage>
        <taxon>Bacteria</taxon>
        <taxon>Pseudomonadati</taxon>
        <taxon>Pseudomonadota</taxon>
        <taxon>Gammaproteobacteria</taxon>
        <taxon>Enterobacterales</taxon>
        <taxon>Morganellaceae</taxon>
        <taxon>Arsenophonus</taxon>
    </lineage>
</organism>
<name>A0AA95K8K5_9GAMM</name>
<protein>
    <submittedName>
        <fullName evidence="2">DUF4832 domain-containing protein</fullName>
    </submittedName>
</protein>
<evidence type="ECO:0000313" key="2">
    <source>
        <dbReference type="EMBL" id="WGL96423.1"/>
    </source>
</evidence>
<evidence type="ECO:0000313" key="3">
    <source>
        <dbReference type="Proteomes" id="UP001177597"/>
    </source>
</evidence>
<dbReference type="Proteomes" id="UP001177597">
    <property type="component" value="Chromosome"/>
</dbReference>
<dbReference type="InterPro" id="IPR032267">
    <property type="entry name" value="DUF4832"/>
</dbReference>
<reference evidence="2" key="1">
    <citation type="submission" date="2023-04" db="EMBL/GenBank/DDBJ databases">
        <title>Genome dynamics across the evolutionary transition to endosymbiosis.</title>
        <authorList>
            <person name="Siozios S."/>
            <person name="Nadal-Jimenez P."/>
            <person name="Azagi T."/>
            <person name="Sprong H."/>
            <person name="Frost C.L."/>
            <person name="Parratt S.R."/>
            <person name="Taylor G."/>
            <person name="Brettell L."/>
            <person name="Lew K.C."/>
            <person name="Croft L."/>
            <person name="King K.C."/>
            <person name="Brockhurst M.A."/>
            <person name="Hypsa V."/>
            <person name="Novakova E."/>
            <person name="Darby A.C."/>
            <person name="Hurst G.D.D."/>
        </authorList>
    </citation>
    <scope>NUCLEOTIDE SEQUENCE</scope>
    <source>
        <strain evidence="2">AIh</strain>
    </source>
</reference>
<dbReference type="RefSeq" id="WP_280629925.1">
    <property type="nucleotide sequence ID" value="NZ_CP123498.1"/>
</dbReference>
<dbReference type="AlphaFoldDB" id="A0AA95K8K5"/>
<evidence type="ECO:0000259" key="1">
    <source>
        <dbReference type="Pfam" id="PF16116"/>
    </source>
</evidence>
<gene>
    <name evidence="2" type="ORF">QE207_07705</name>
</gene>
<accession>A0AA95K8K5</accession>
<feature type="domain" description="DUF4832" evidence="1">
    <location>
        <begin position="51"/>
        <end position="179"/>
    </location>
</feature>
<dbReference type="Pfam" id="PF16116">
    <property type="entry name" value="DUF4832"/>
    <property type="match status" value="1"/>
</dbReference>
<dbReference type="EMBL" id="CP123498">
    <property type="protein sequence ID" value="WGL96423.1"/>
    <property type="molecule type" value="Genomic_DNA"/>
</dbReference>